<protein>
    <recommendedName>
        <fullName evidence="3">Protein rolling stone</fullName>
    </recommendedName>
</protein>
<keyword evidence="1" id="KW-0812">Transmembrane</keyword>
<feature type="transmembrane region" description="Helical" evidence="1">
    <location>
        <begin position="192"/>
        <end position="214"/>
    </location>
</feature>
<feature type="transmembrane region" description="Helical" evidence="1">
    <location>
        <begin position="234"/>
        <end position="256"/>
    </location>
</feature>
<feature type="transmembrane region" description="Helical" evidence="1">
    <location>
        <begin position="57"/>
        <end position="80"/>
    </location>
</feature>
<reference evidence="2" key="1">
    <citation type="submission" date="2021-01" db="EMBL/GenBank/DDBJ databases">
        <authorList>
            <person name="Corre E."/>
            <person name="Pelletier E."/>
            <person name="Niang G."/>
            <person name="Scheremetjew M."/>
            <person name="Finn R."/>
            <person name="Kale V."/>
            <person name="Holt S."/>
            <person name="Cochrane G."/>
            <person name="Meng A."/>
            <person name="Brown T."/>
            <person name="Cohen L."/>
        </authorList>
    </citation>
    <scope>NUCLEOTIDE SEQUENCE</scope>
    <source>
        <strain evidence="2">CCMP1661</strain>
    </source>
</reference>
<evidence type="ECO:0008006" key="3">
    <source>
        <dbReference type="Google" id="ProtNLM"/>
    </source>
</evidence>
<gene>
    <name evidence="2" type="ORF">FJAP1339_LOCUS11218</name>
</gene>
<evidence type="ECO:0000313" key="2">
    <source>
        <dbReference type="EMBL" id="CAD9873377.1"/>
    </source>
</evidence>
<dbReference type="EMBL" id="HBHR01021971">
    <property type="protein sequence ID" value="CAD9873377.1"/>
    <property type="molecule type" value="Transcribed_RNA"/>
</dbReference>
<dbReference type="PANTHER" id="PTHR12242:SF1">
    <property type="entry name" value="MYND-TYPE DOMAIN-CONTAINING PROTEIN"/>
    <property type="match status" value="1"/>
</dbReference>
<dbReference type="GO" id="GO:0016020">
    <property type="term" value="C:membrane"/>
    <property type="evidence" value="ECO:0007669"/>
    <property type="project" value="TreeGrafter"/>
</dbReference>
<dbReference type="PANTHER" id="PTHR12242">
    <property type="entry name" value="OS02G0130600 PROTEIN-RELATED"/>
    <property type="match status" value="1"/>
</dbReference>
<feature type="transmembrane region" description="Helical" evidence="1">
    <location>
        <begin position="138"/>
        <end position="157"/>
    </location>
</feature>
<proteinExistence type="predicted"/>
<keyword evidence="1" id="KW-1133">Transmembrane helix</keyword>
<sequence length="272" mass="31159">MIMNGFLEKLALSSHENQEKFRSSSWLSPKAYLVYKVILVLFLTPWMPYSMYLDGSVLWLIYLTHWTFTAEWVYFCTSAYQAFRGYSTKSSCAESRSSGIPDVETQSASLEKDGNIDLNLPLTSDTPKIGVLEYVQWIAYYITLDCCVIVTIVYWLFVYEGKFGANTFVLHTINSLVMVFDQLIVAMPCGKMHFWVAQVYGVIYLVQTLIYWGADKTSFPIYDIIDWSNSPGGAALWAIILICIGIPLMHMLFYGLSQLREKYIVKSESIRT</sequence>
<name>A0A7S2Y4E7_9STRA</name>
<feature type="transmembrane region" description="Helical" evidence="1">
    <location>
        <begin position="163"/>
        <end position="180"/>
    </location>
</feature>
<keyword evidence="1" id="KW-0472">Membrane</keyword>
<dbReference type="Pfam" id="PF21534">
    <property type="entry name" value="Rost"/>
    <property type="match status" value="1"/>
</dbReference>
<feature type="transmembrane region" description="Helical" evidence="1">
    <location>
        <begin position="32"/>
        <end position="51"/>
    </location>
</feature>
<organism evidence="2">
    <name type="scientific">Fibrocapsa japonica</name>
    <dbReference type="NCBI Taxonomy" id="94617"/>
    <lineage>
        <taxon>Eukaryota</taxon>
        <taxon>Sar</taxon>
        <taxon>Stramenopiles</taxon>
        <taxon>Ochrophyta</taxon>
        <taxon>Raphidophyceae</taxon>
        <taxon>Chattonellales</taxon>
        <taxon>Chattonellaceae</taxon>
        <taxon>Fibrocapsa</taxon>
    </lineage>
</organism>
<dbReference type="InterPro" id="IPR049352">
    <property type="entry name" value="Rost"/>
</dbReference>
<evidence type="ECO:0000256" key="1">
    <source>
        <dbReference type="SAM" id="Phobius"/>
    </source>
</evidence>
<dbReference type="AlphaFoldDB" id="A0A7S2Y4E7"/>
<accession>A0A7S2Y4E7</accession>